<organism evidence="3">
    <name type="scientific">marine sediment metagenome</name>
    <dbReference type="NCBI Taxonomy" id="412755"/>
    <lineage>
        <taxon>unclassified sequences</taxon>
        <taxon>metagenomes</taxon>
        <taxon>ecological metagenomes</taxon>
    </lineage>
</organism>
<keyword evidence="1" id="KW-0378">Hydrolase</keyword>
<dbReference type="Pfam" id="PF00176">
    <property type="entry name" value="SNF2-rel_dom"/>
    <property type="match status" value="1"/>
</dbReference>
<dbReference type="Gene3D" id="3.40.50.300">
    <property type="entry name" value="P-loop containing nucleotide triphosphate hydrolases"/>
    <property type="match status" value="1"/>
</dbReference>
<reference evidence="3" key="1">
    <citation type="journal article" date="2015" name="Nature">
        <title>Complex archaea that bridge the gap between prokaryotes and eukaryotes.</title>
        <authorList>
            <person name="Spang A."/>
            <person name="Saw J.H."/>
            <person name="Jorgensen S.L."/>
            <person name="Zaremba-Niedzwiedzka K."/>
            <person name="Martijn J."/>
            <person name="Lind A.E."/>
            <person name="van Eijk R."/>
            <person name="Schleper C."/>
            <person name="Guy L."/>
            <person name="Ettema T.J."/>
        </authorList>
    </citation>
    <scope>NUCLEOTIDE SEQUENCE</scope>
</reference>
<dbReference type="PANTHER" id="PTHR45766:SF6">
    <property type="entry name" value="SWI_SNF-RELATED MATRIX-ASSOCIATED ACTIN-DEPENDENT REGULATOR OF CHROMATIN SUBFAMILY A-LIKE PROTEIN 1"/>
    <property type="match status" value="1"/>
</dbReference>
<dbReference type="EMBL" id="LAZR01063284">
    <property type="protein sequence ID" value="KKK59803.1"/>
    <property type="molecule type" value="Genomic_DNA"/>
</dbReference>
<proteinExistence type="predicted"/>
<feature type="domain" description="Helicase ATP-binding" evidence="2">
    <location>
        <begin position="1"/>
        <end position="91"/>
    </location>
</feature>
<sequence>ILTYDSLLNEDIREAIEELNPEWLVVDEAHNVKKRARKNIKEDDEGNVTKTDTKSGVLRALPGERRVALTGTPMPNRWHEVWAILNFVAPETFTSFWHFAEVLGKVSESYWGGKDISANVFRTDIWDEIVDRWFIMRSRPQTGKVWDFVPVELSTREAKAYKTMAKEWRVEADGQVLDASNHFARLVRLQQLAGGLGEWETYEDETGKVVSHYQHANPSSKTDALLEMLEGLDRAVVWTRFRNRAEFVAKRIEKETPIESLLITGSTTEIATDLALARFADPKQGPFVAVCVYGTISEGVNELVAASDVFFLDWTTVKDVAQAADRCDRPPQTRQVRCVTLYAKGTIDEVAIDREAGKV</sequence>
<protein>
    <recommendedName>
        <fullName evidence="2">Helicase ATP-binding domain-containing protein</fullName>
    </recommendedName>
</protein>
<dbReference type="InterPro" id="IPR014001">
    <property type="entry name" value="Helicase_ATP-bd"/>
</dbReference>
<feature type="non-terminal residue" evidence="3">
    <location>
        <position position="359"/>
    </location>
</feature>
<dbReference type="GO" id="GO:0031297">
    <property type="term" value="P:replication fork processing"/>
    <property type="evidence" value="ECO:0007669"/>
    <property type="project" value="TreeGrafter"/>
</dbReference>
<dbReference type="GO" id="GO:0016787">
    <property type="term" value="F:hydrolase activity"/>
    <property type="evidence" value="ECO:0007669"/>
    <property type="project" value="UniProtKB-KW"/>
</dbReference>
<dbReference type="GO" id="GO:0006281">
    <property type="term" value="P:DNA repair"/>
    <property type="evidence" value="ECO:0007669"/>
    <property type="project" value="TreeGrafter"/>
</dbReference>
<dbReference type="GO" id="GO:0005524">
    <property type="term" value="F:ATP binding"/>
    <property type="evidence" value="ECO:0007669"/>
    <property type="project" value="InterPro"/>
</dbReference>
<dbReference type="SUPFAM" id="SSF52540">
    <property type="entry name" value="P-loop containing nucleoside triphosphate hydrolases"/>
    <property type="match status" value="1"/>
</dbReference>
<evidence type="ECO:0000313" key="3">
    <source>
        <dbReference type="EMBL" id="KKK59803.1"/>
    </source>
</evidence>
<dbReference type="PROSITE" id="PS51192">
    <property type="entry name" value="HELICASE_ATP_BIND_1"/>
    <property type="match status" value="1"/>
</dbReference>
<comment type="caution">
    <text evidence="3">The sequence shown here is derived from an EMBL/GenBank/DDBJ whole genome shotgun (WGS) entry which is preliminary data.</text>
</comment>
<evidence type="ECO:0000259" key="2">
    <source>
        <dbReference type="PROSITE" id="PS51192"/>
    </source>
</evidence>
<evidence type="ECO:0000256" key="1">
    <source>
        <dbReference type="ARBA" id="ARBA00022801"/>
    </source>
</evidence>
<dbReference type="PANTHER" id="PTHR45766">
    <property type="entry name" value="DNA ANNEALING HELICASE AND ENDONUCLEASE ZRANB3 FAMILY MEMBER"/>
    <property type="match status" value="1"/>
</dbReference>
<dbReference type="InterPro" id="IPR027417">
    <property type="entry name" value="P-loop_NTPase"/>
</dbReference>
<dbReference type="InterPro" id="IPR049730">
    <property type="entry name" value="SNF2/RAD54-like_C"/>
</dbReference>
<accession>A0A0F8WSU2</accession>
<dbReference type="InterPro" id="IPR038718">
    <property type="entry name" value="SNF2-like_sf"/>
</dbReference>
<dbReference type="InterPro" id="IPR000330">
    <property type="entry name" value="SNF2_N"/>
</dbReference>
<dbReference type="CDD" id="cd18793">
    <property type="entry name" value="SF2_C_SNF"/>
    <property type="match status" value="1"/>
</dbReference>
<name>A0A0F8WSU2_9ZZZZ</name>
<dbReference type="AlphaFoldDB" id="A0A0F8WSU2"/>
<feature type="non-terminal residue" evidence="3">
    <location>
        <position position="1"/>
    </location>
</feature>
<gene>
    <name evidence="3" type="ORF">LCGC14_3030710</name>
</gene>
<dbReference type="Gene3D" id="3.40.50.10810">
    <property type="entry name" value="Tandem AAA-ATPase domain"/>
    <property type="match status" value="1"/>
</dbReference>